<gene>
    <name evidence="1" type="ORF">CU102_08395</name>
</gene>
<protein>
    <submittedName>
        <fullName evidence="1">Uncharacterized protein</fullName>
    </submittedName>
</protein>
<evidence type="ECO:0000313" key="2">
    <source>
        <dbReference type="Proteomes" id="UP000241444"/>
    </source>
</evidence>
<keyword evidence="2" id="KW-1185">Reference proteome</keyword>
<dbReference type="EMBL" id="PGGO01000005">
    <property type="protein sequence ID" value="PSH69395.1"/>
    <property type="molecule type" value="Genomic_DNA"/>
</dbReference>
<reference evidence="2" key="1">
    <citation type="submission" date="2017-11" db="EMBL/GenBank/DDBJ databases">
        <authorList>
            <person name="Kuznetsova I."/>
            <person name="Sazanova A."/>
            <person name="Chirak E."/>
            <person name="Safronova V."/>
            <person name="Willems A."/>
        </authorList>
    </citation>
    <scope>NUCLEOTIDE SEQUENCE [LARGE SCALE GENOMIC DNA]</scope>
    <source>
        <strain evidence="2">STM 196</strain>
    </source>
</reference>
<evidence type="ECO:0000313" key="1">
    <source>
        <dbReference type="EMBL" id="PSH69395.1"/>
    </source>
</evidence>
<sequence>MARVGDLLAISELRLEGQNRERAGMGMQVVFAVRPSKDTPISESRLTHVLHGLGRTRLGFRIHARLSVRDQQAL</sequence>
<dbReference type="Proteomes" id="UP000241444">
    <property type="component" value="Unassembled WGS sequence"/>
</dbReference>
<name>A0A2P7BSF1_9HYPH</name>
<comment type="caution">
    <text evidence="1">The sequence shown here is derived from an EMBL/GenBank/DDBJ whole genome shotgun (WGS) entry which is preliminary data.</text>
</comment>
<organism evidence="1 2">
    <name type="scientific">Phyllobacterium brassicacearum</name>
    <dbReference type="NCBI Taxonomy" id="314235"/>
    <lineage>
        <taxon>Bacteria</taxon>
        <taxon>Pseudomonadati</taxon>
        <taxon>Pseudomonadota</taxon>
        <taxon>Alphaproteobacteria</taxon>
        <taxon>Hyphomicrobiales</taxon>
        <taxon>Phyllobacteriaceae</taxon>
        <taxon>Phyllobacterium</taxon>
    </lineage>
</organism>
<dbReference type="AlphaFoldDB" id="A0A2P7BSF1"/>
<accession>A0A2P7BSF1</accession>
<proteinExistence type="predicted"/>